<evidence type="ECO:0000313" key="2">
    <source>
        <dbReference type="EMBL" id="BBM62283.1"/>
    </source>
</evidence>
<feature type="transmembrane region" description="Helical" evidence="1">
    <location>
        <begin position="90"/>
        <end position="108"/>
    </location>
</feature>
<evidence type="ECO:0000256" key="1">
    <source>
        <dbReference type="SAM" id="Phobius"/>
    </source>
</evidence>
<feature type="transmembrane region" description="Helical" evidence="1">
    <location>
        <begin position="66"/>
        <end position="84"/>
    </location>
</feature>
<sequence>MIKINKISILILVYVYFFVSLFLYEKYIYPLFSYMGFTSDFSAVNVSFAVLLIFIFFIMSKTNGVIGFYHQVIMALILIPSLVLYSVGNFSLLSLVVTLCSIFIVYTASRVNYIKPLKMFSLNLEQLLWLMFLISFCTIISYIIFIGWSGFNLNILKVYEYREAAEDALPALFGYISPATSKIFVPLMIVLAVINKRYIFVFWGVLFSVLIFGFTAHKSPLFYPFLILSIYYFMGCKNWLKYFYFLFVAIVTLSWLDFFLSDIYVQSSFGIFGSFASRRAILLPVLLNDYFIKYFSTHELYYWSESKLTFGLIQNPYNLKMVNLIGEQYFGHSNMSANTGFIGSGYGNAAWFGVVAYSFLLGWVISFLSSFSTKTGDRFLISSSFVVMFAIITSTDFITALLTHGLVLLFLIYMIIPQHGVINTSNVVEKNDA</sequence>
<name>A0A5A4U8K1_ESCAL</name>
<feature type="transmembrane region" description="Helical" evidence="1">
    <location>
        <begin position="171"/>
        <end position="191"/>
    </location>
</feature>
<feature type="transmembrane region" description="Helical" evidence="1">
    <location>
        <begin position="7"/>
        <end position="29"/>
    </location>
</feature>
<dbReference type="AlphaFoldDB" id="A0A5A4U8K1"/>
<feature type="transmembrane region" description="Helical" evidence="1">
    <location>
        <begin position="41"/>
        <end position="59"/>
    </location>
</feature>
<feature type="transmembrane region" description="Helical" evidence="1">
    <location>
        <begin position="221"/>
        <end position="236"/>
    </location>
</feature>
<dbReference type="RefSeq" id="WP_059274956.1">
    <property type="nucleotide sequence ID" value="NZ_BBVI01000023.1"/>
</dbReference>
<keyword evidence="1" id="KW-1133">Transmembrane helix</keyword>
<dbReference type="EMBL" id="LC494308">
    <property type="protein sequence ID" value="BBM62283.1"/>
    <property type="molecule type" value="Genomic_DNA"/>
</dbReference>
<keyword evidence="1" id="KW-0472">Membrane</keyword>
<organism evidence="2">
    <name type="scientific">Escherichia albertii</name>
    <dbReference type="NCBI Taxonomy" id="208962"/>
    <lineage>
        <taxon>Bacteria</taxon>
        <taxon>Pseudomonadati</taxon>
        <taxon>Pseudomonadota</taxon>
        <taxon>Gammaproteobacteria</taxon>
        <taxon>Enterobacterales</taxon>
        <taxon>Enterobacteriaceae</taxon>
        <taxon>Escherichia</taxon>
    </lineage>
</organism>
<accession>A0A5A4U8K1</accession>
<gene>
    <name evidence="2" type="primary">wzy</name>
</gene>
<feature type="transmembrane region" description="Helical" evidence="1">
    <location>
        <begin position="385"/>
        <end position="416"/>
    </location>
</feature>
<feature type="transmembrane region" description="Helical" evidence="1">
    <location>
        <begin position="128"/>
        <end position="151"/>
    </location>
</feature>
<feature type="transmembrane region" description="Helical" evidence="1">
    <location>
        <begin position="243"/>
        <end position="265"/>
    </location>
</feature>
<feature type="transmembrane region" description="Helical" evidence="1">
    <location>
        <begin position="198"/>
        <end position="215"/>
    </location>
</feature>
<keyword evidence="1" id="KW-0812">Transmembrane</keyword>
<feature type="transmembrane region" description="Helical" evidence="1">
    <location>
        <begin position="349"/>
        <end position="373"/>
    </location>
</feature>
<protein>
    <submittedName>
        <fullName evidence="2">Predicted O-antigen polymerase</fullName>
    </submittedName>
</protein>
<evidence type="ECO:0000313" key="3">
    <source>
        <dbReference type="EMBL" id="BBM62317.1"/>
    </source>
</evidence>
<dbReference type="EMBL" id="LC494310">
    <property type="protein sequence ID" value="BBM62317.1"/>
    <property type="molecule type" value="Genomic_DNA"/>
</dbReference>
<reference evidence="2" key="1">
    <citation type="submission" date="2019-07" db="EMBL/GenBank/DDBJ databases">
        <title>Overview of O-antigen diversity of Escherichia albertii, an emerging enteropathogen; genetic structure, serology, and development of O-genotyping method.</title>
        <authorList>
            <person name="Ooka T."/>
            <person name="Seto K."/>
            <person name="Ogura Y."/>
            <person name="Iguchi A."/>
            <person name="Imura N."/>
            <person name="Honda M."/>
            <person name="Etoh Y."/>
            <person name="Ikeda T."/>
            <person name="Sugitani W."/>
            <person name="Konno T."/>
            <person name="Kawano K."/>
            <person name="Kudo Y."/>
            <person name="Murakami K."/>
            <person name="Hayashi T."/>
            <person name="Nishi J."/>
        </authorList>
    </citation>
    <scope>NUCLEOTIDE SEQUENCE</scope>
    <source>
        <strain evidence="3">NIAH_Bird 13</strain>
        <strain evidence="2">NIAH_Bird 2</strain>
    </source>
</reference>
<proteinExistence type="predicted"/>